<dbReference type="InterPro" id="IPR029058">
    <property type="entry name" value="AB_hydrolase_fold"/>
</dbReference>
<feature type="region of interest" description="Disordered" evidence="3">
    <location>
        <begin position="1"/>
        <end position="20"/>
    </location>
</feature>
<dbReference type="EMBL" id="PEDF01000035">
    <property type="protein sequence ID" value="RFZ45390.1"/>
    <property type="molecule type" value="Genomic_DNA"/>
</dbReference>
<evidence type="ECO:0000256" key="2">
    <source>
        <dbReference type="ARBA" id="ARBA00022801"/>
    </source>
</evidence>
<dbReference type="GO" id="GO:0052689">
    <property type="term" value="F:carboxylic ester hydrolase activity"/>
    <property type="evidence" value="ECO:0007669"/>
    <property type="project" value="UniProtKB-ARBA"/>
</dbReference>
<name>A0A3E2N057_MYCMR</name>
<dbReference type="Gene3D" id="3.40.50.1820">
    <property type="entry name" value="alpha/beta hydrolase"/>
    <property type="match status" value="1"/>
</dbReference>
<reference evidence="4 5" key="1">
    <citation type="journal article" date="2018" name="Sci. Rep.">
        <title>Extensive genomic diversity among Mycobacterium marinum strains revealed by whole genome sequencing.</title>
        <authorList>
            <person name="Das S."/>
            <person name="Pettersson B.M."/>
            <person name="Behra P.R."/>
            <person name="Mallick A."/>
            <person name="Cheramie M."/>
            <person name="Ramesh M."/>
            <person name="Shirreff L."/>
            <person name="DuCote T."/>
            <person name="Dasgupta S."/>
            <person name="Ennis D.G."/>
            <person name="Kirsebom L.A."/>
        </authorList>
    </citation>
    <scope>NUCLEOTIDE SEQUENCE [LARGE SCALE GENOMIC DNA]</scope>
    <source>
        <strain evidence="4 5">Davis1</strain>
    </source>
</reference>
<sequence>MGAIGQTYLPKTPLTRTQTHAEIDDTVGTTHTLGYRRDSIDGMSEISETSGTSETDPIDPPVPIPDVPGGEAGAEGLPPLSALSLRQRLVVESSAVGDIALRTYASSLLSTTVAPAVVAHALRRLDSGGERANLNFYAELAAEHDPRKSFPAPTELPRISARPASPLAEWIARGSVDDISFTSGFRAINPNMRQHWSALTSNNVVRAQHWRHDDGPRPTLCVIHGFMGSSYLLNGLFFSLPWYYRSGYDVLLYTLPFHGKRAERFSPFSGFGFFASGLSGFAESMAQAVYDFRSIVDYLHHTGVTRIALTGISLGGYTSALVSSVENRLEAVIPNCPVVTPAKLFEQWFPASKLVRLGLCLSSISRGELDAGLAFHSPLNYRPQLPKHRRMIIAGLGDRMAPPDHAETLWEHWDRCALHWFPGSHVLHVSQLDYLRRMTAFLGDFMFD</sequence>
<gene>
    <name evidence="4" type="ORF">DAVIS_01220</name>
</gene>
<dbReference type="Proteomes" id="UP000257451">
    <property type="component" value="Unassembled WGS sequence"/>
</dbReference>
<evidence type="ECO:0000313" key="5">
    <source>
        <dbReference type="Proteomes" id="UP000257451"/>
    </source>
</evidence>
<feature type="compositionally biased region" description="Low complexity" evidence="3">
    <location>
        <begin position="44"/>
        <end position="55"/>
    </location>
</feature>
<dbReference type="PANTHER" id="PTHR22946">
    <property type="entry name" value="DIENELACTONE HYDROLASE DOMAIN-CONTAINING PROTEIN-RELATED"/>
    <property type="match status" value="1"/>
</dbReference>
<protein>
    <submittedName>
        <fullName evidence="4">Alpha/beta hydrolase family protein</fullName>
    </submittedName>
</protein>
<organism evidence="4 5">
    <name type="scientific">Mycobacterium marinum</name>
    <dbReference type="NCBI Taxonomy" id="1781"/>
    <lineage>
        <taxon>Bacteria</taxon>
        <taxon>Bacillati</taxon>
        <taxon>Actinomycetota</taxon>
        <taxon>Actinomycetes</taxon>
        <taxon>Mycobacteriales</taxon>
        <taxon>Mycobacteriaceae</taxon>
        <taxon>Mycobacterium</taxon>
        <taxon>Mycobacterium ulcerans group</taxon>
    </lineage>
</organism>
<dbReference type="SUPFAM" id="SSF53474">
    <property type="entry name" value="alpha/beta-Hydrolases"/>
    <property type="match status" value="1"/>
</dbReference>
<dbReference type="AlphaFoldDB" id="A0A3E2N057"/>
<proteinExistence type="inferred from homology"/>
<keyword evidence="2 4" id="KW-0378">Hydrolase</keyword>
<dbReference type="InterPro" id="IPR050261">
    <property type="entry name" value="FrsA_esterase"/>
</dbReference>
<evidence type="ECO:0000256" key="3">
    <source>
        <dbReference type="SAM" id="MobiDB-lite"/>
    </source>
</evidence>
<dbReference type="PANTHER" id="PTHR22946:SF9">
    <property type="entry name" value="POLYKETIDE TRANSFERASE AF380"/>
    <property type="match status" value="1"/>
</dbReference>
<evidence type="ECO:0000256" key="1">
    <source>
        <dbReference type="ARBA" id="ARBA00008645"/>
    </source>
</evidence>
<comment type="similarity">
    <text evidence="1">Belongs to the AB hydrolase superfamily.</text>
</comment>
<accession>A0A3E2N057</accession>
<feature type="region of interest" description="Disordered" evidence="3">
    <location>
        <begin position="25"/>
        <end position="75"/>
    </location>
</feature>
<evidence type="ECO:0000313" key="4">
    <source>
        <dbReference type="EMBL" id="RFZ45390.1"/>
    </source>
</evidence>
<comment type="caution">
    <text evidence="4">The sequence shown here is derived from an EMBL/GenBank/DDBJ whole genome shotgun (WGS) entry which is preliminary data.</text>
</comment>